<dbReference type="PROSITE" id="PS50850">
    <property type="entry name" value="MFS"/>
    <property type="match status" value="1"/>
</dbReference>
<proteinExistence type="predicted"/>
<evidence type="ECO:0000256" key="1">
    <source>
        <dbReference type="ARBA" id="ARBA00004651"/>
    </source>
</evidence>
<evidence type="ECO:0000313" key="9">
    <source>
        <dbReference type="Proteomes" id="UP000616114"/>
    </source>
</evidence>
<dbReference type="InterPro" id="IPR020846">
    <property type="entry name" value="MFS_dom"/>
</dbReference>
<feature type="transmembrane region" description="Helical" evidence="6">
    <location>
        <begin position="219"/>
        <end position="242"/>
    </location>
</feature>
<gene>
    <name evidence="8" type="ORF">GCM10011333_16960</name>
</gene>
<dbReference type="Pfam" id="PF07690">
    <property type="entry name" value="MFS_1"/>
    <property type="match status" value="1"/>
</dbReference>
<feature type="domain" description="Major facilitator superfamily (MFS) profile" evidence="7">
    <location>
        <begin position="24"/>
        <end position="399"/>
    </location>
</feature>
<dbReference type="InterPro" id="IPR036259">
    <property type="entry name" value="MFS_trans_sf"/>
</dbReference>
<comment type="subcellular location">
    <subcellularLocation>
        <location evidence="1">Cell membrane</location>
        <topology evidence="1">Multi-pass membrane protein</topology>
    </subcellularLocation>
</comment>
<reference evidence="8" key="2">
    <citation type="submission" date="2020-09" db="EMBL/GenBank/DDBJ databases">
        <authorList>
            <person name="Sun Q."/>
            <person name="Zhou Y."/>
        </authorList>
    </citation>
    <scope>NUCLEOTIDE SEQUENCE</scope>
    <source>
        <strain evidence="8">CGMCC 1.12785</strain>
    </source>
</reference>
<accession>A0A8J2TY12</accession>
<evidence type="ECO:0000256" key="6">
    <source>
        <dbReference type="SAM" id="Phobius"/>
    </source>
</evidence>
<keyword evidence="4 6" id="KW-1133">Transmembrane helix</keyword>
<feature type="transmembrane region" description="Helical" evidence="6">
    <location>
        <begin position="21"/>
        <end position="43"/>
    </location>
</feature>
<feature type="transmembrane region" description="Helical" evidence="6">
    <location>
        <begin position="350"/>
        <end position="371"/>
    </location>
</feature>
<dbReference type="Proteomes" id="UP000616114">
    <property type="component" value="Unassembled WGS sequence"/>
</dbReference>
<dbReference type="AlphaFoldDB" id="A0A8J2TY12"/>
<dbReference type="CDD" id="cd17324">
    <property type="entry name" value="MFS_NepI_like"/>
    <property type="match status" value="1"/>
</dbReference>
<feature type="transmembrane region" description="Helical" evidence="6">
    <location>
        <begin position="90"/>
        <end position="109"/>
    </location>
</feature>
<feature type="transmembrane region" description="Helical" evidence="6">
    <location>
        <begin position="148"/>
        <end position="170"/>
    </location>
</feature>
<evidence type="ECO:0000256" key="5">
    <source>
        <dbReference type="ARBA" id="ARBA00023136"/>
    </source>
</evidence>
<name>A0A8J2TY12_9MICO</name>
<feature type="transmembrane region" description="Helical" evidence="6">
    <location>
        <begin position="176"/>
        <end position="198"/>
    </location>
</feature>
<comment type="caution">
    <text evidence="8">The sequence shown here is derived from an EMBL/GenBank/DDBJ whole genome shotgun (WGS) entry which is preliminary data.</text>
</comment>
<evidence type="ECO:0000313" key="8">
    <source>
        <dbReference type="EMBL" id="GGA14635.1"/>
    </source>
</evidence>
<sequence length="408" mass="42404">MPLQPAPAGNSMNSRLAGSRLFLAVASLALGGVAIGVTEFAMMGLLQEAAWDLDITIPQAGHLITAYALGVVVGAPVITIAAARVARRTLVLWLAAGLLVANLLCWFADGYGLMLLGRFFSGVPHGAYFGVAALVAANLAGPEMRGRAVAWVMLGLSVANLVGVPAVTFLGQQFGWRVMFLFVVVLAALTLLCVLVFVPPRAKDADASIRRELGGFASGGLWLAMLTGIVGFGGFFAVYSYISPIMTEVTGLPLRMLPWVLALYGAGMVAGNLVGGRLADWSVPKTIYLVLLFIAAAKVVFYFVSPVPALAVMMVFVLGTGGSMLIPALQTLLMDAAPRAQSLAASLNHSALNVANALGAWLGGTVIALGWGYRAPALLGGGLALLGLIVAVFAVYAITVPARIRRRG</sequence>
<dbReference type="InterPro" id="IPR050189">
    <property type="entry name" value="MFS_Efflux_Transporters"/>
</dbReference>
<feature type="transmembrane region" description="Helical" evidence="6">
    <location>
        <begin position="63"/>
        <end position="83"/>
    </location>
</feature>
<keyword evidence="3 6" id="KW-0812">Transmembrane</keyword>
<feature type="transmembrane region" description="Helical" evidence="6">
    <location>
        <begin position="286"/>
        <end position="304"/>
    </location>
</feature>
<dbReference type="PRINTS" id="PR01035">
    <property type="entry name" value="TCRTETA"/>
</dbReference>
<dbReference type="PANTHER" id="PTHR43124">
    <property type="entry name" value="PURINE EFFLUX PUMP PBUE"/>
    <property type="match status" value="1"/>
</dbReference>
<evidence type="ECO:0000256" key="4">
    <source>
        <dbReference type="ARBA" id="ARBA00022989"/>
    </source>
</evidence>
<evidence type="ECO:0000256" key="3">
    <source>
        <dbReference type="ARBA" id="ARBA00022692"/>
    </source>
</evidence>
<dbReference type="RefSeq" id="WP_229745014.1">
    <property type="nucleotide sequence ID" value="NZ_BMFY01000006.1"/>
</dbReference>
<dbReference type="GO" id="GO:0005886">
    <property type="term" value="C:plasma membrane"/>
    <property type="evidence" value="ECO:0007669"/>
    <property type="project" value="UniProtKB-SubCell"/>
</dbReference>
<dbReference type="Gene3D" id="1.20.1250.20">
    <property type="entry name" value="MFS general substrate transporter like domains"/>
    <property type="match status" value="2"/>
</dbReference>
<organism evidence="8 9">
    <name type="scientific">Sediminivirga luteola</name>
    <dbReference type="NCBI Taxonomy" id="1774748"/>
    <lineage>
        <taxon>Bacteria</taxon>
        <taxon>Bacillati</taxon>
        <taxon>Actinomycetota</taxon>
        <taxon>Actinomycetes</taxon>
        <taxon>Micrococcales</taxon>
        <taxon>Brevibacteriaceae</taxon>
        <taxon>Sediminivirga</taxon>
    </lineage>
</organism>
<protein>
    <submittedName>
        <fullName evidence="8">Putative permease of the major facilitator superfamily protein</fullName>
    </submittedName>
</protein>
<dbReference type="PANTHER" id="PTHR43124:SF3">
    <property type="entry name" value="CHLORAMPHENICOL EFFLUX PUMP RV0191"/>
    <property type="match status" value="1"/>
</dbReference>
<feature type="transmembrane region" description="Helical" evidence="6">
    <location>
        <begin position="254"/>
        <end position="274"/>
    </location>
</feature>
<dbReference type="SUPFAM" id="SSF103473">
    <property type="entry name" value="MFS general substrate transporter"/>
    <property type="match status" value="1"/>
</dbReference>
<feature type="transmembrane region" description="Helical" evidence="6">
    <location>
        <begin position="115"/>
        <end position="136"/>
    </location>
</feature>
<keyword evidence="9" id="KW-1185">Reference proteome</keyword>
<keyword evidence="5 6" id="KW-0472">Membrane</keyword>
<keyword evidence="2" id="KW-1003">Cell membrane</keyword>
<dbReference type="InterPro" id="IPR001958">
    <property type="entry name" value="Tet-R_TetA/multi-R_MdtG-like"/>
</dbReference>
<dbReference type="InterPro" id="IPR011701">
    <property type="entry name" value="MFS"/>
</dbReference>
<dbReference type="GO" id="GO:0022857">
    <property type="term" value="F:transmembrane transporter activity"/>
    <property type="evidence" value="ECO:0007669"/>
    <property type="project" value="InterPro"/>
</dbReference>
<feature type="transmembrane region" description="Helical" evidence="6">
    <location>
        <begin position="310"/>
        <end position="329"/>
    </location>
</feature>
<evidence type="ECO:0000259" key="7">
    <source>
        <dbReference type="PROSITE" id="PS50850"/>
    </source>
</evidence>
<evidence type="ECO:0000256" key="2">
    <source>
        <dbReference type="ARBA" id="ARBA00022475"/>
    </source>
</evidence>
<reference evidence="8" key="1">
    <citation type="journal article" date="2014" name="Int. J. Syst. Evol. Microbiol.">
        <title>Complete genome sequence of Corynebacterium casei LMG S-19264T (=DSM 44701T), isolated from a smear-ripened cheese.</title>
        <authorList>
            <consortium name="US DOE Joint Genome Institute (JGI-PGF)"/>
            <person name="Walter F."/>
            <person name="Albersmeier A."/>
            <person name="Kalinowski J."/>
            <person name="Ruckert C."/>
        </authorList>
    </citation>
    <scope>NUCLEOTIDE SEQUENCE</scope>
    <source>
        <strain evidence="8">CGMCC 1.12785</strain>
    </source>
</reference>
<dbReference type="EMBL" id="BMFY01000006">
    <property type="protein sequence ID" value="GGA14635.1"/>
    <property type="molecule type" value="Genomic_DNA"/>
</dbReference>
<feature type="transmembrane region" description="Helical" evidence="6">
    <location>
        <begin position="377"/>
        <end position="398"/>
    </location>
</feature>